<reference evidence="2" key="1">
    <citation type="journal article" date="2021" name="PeerJ">
        <title>Extensive microbial diversity within the chicken gut microbiome revealed by metagenomics and culture.</title>
        <authorList>
            <person name="Gilroy R."/>
            <person name="Ravi A."/>
            <person name="Getino M."/>
            <person name="Pursley I."/>
            <person name="Horton D.L."/>
            <person name="Alikhan N.F."/>
            <person name="Baker D."/>
            <person name="Gharbi K."/>
            <person name="Hall N."/>
            <person name="Watson M."/>
            <person name="Adriaenssens E.M."/>
            <person name="Foster-Nyarko E."/>
            <person name="Jarju S."/>
            <person name="Secka A."/>
            <person name="Antonio M."/>
            <person name="Oren A."/>
            <person name="Chaudhuri R.R."/>
            <person name="La Ragione R."/>
            <person name="Hildebrand F."/>
            <person name="Pallen M.J."/>
        </authorList>
    </citation>
    <scope>NUCLEOTIDE SEQUENCE</scope>
    <source>
        <strain evidence="2">ChiSxjej3B15-572</strain>
    </source>
</reference>
<accession>A0A9D2AK46</accession>
<name>A0A9D2AK46_9LACO</name>
<reference evidence="2" key="2">
    <citation type="submission" date="2021-04" db="EMBL/GenBank/DDBJ databases">
        <authorList>
            <person name="Gilroy R."/>
        </authorList>
    </citation>
    <scope>NUCLEOTIDE SEQUENCE</scope>
    <source>
        <strain evidence="2">ChiSxjej3B15-572</strain>
    </source>
</reference>
<proteinExistence type="predicted"/>
<dbReference type="GO" id="GO:0015074">
    <property type="term" value="P:DNA integration"/>
    <property type="evidence" value="ECO:0007669"/>
    <property type="project" value="InterPro"/>
</dbReference>
<protein>
    <submittedName>
        <fullName evidence="2">Integrase core domain-containing protein</fullName>
    </submittedName>
</protein>
<evidence type="ECO:0000259" key="1">
    <source>
        <dbReference type="Pfam" id="PF13333"/>
    </source>
</evidence>
<evidence type="ECO:0000313" key="2">
    <source>
        <dbReference type="EMBL" id="HIX35433.1"/>
    </source>
</evidence>
<dbReference type="Proteomes" id="UP000824231">
    <property type="component" value="Unassembled WGS sequence"/>
</dbReference>
<dbReference type="InterPro" id="IPR001584">
    <property type="entry name" value="Integrase_cat-core"/>
</dbReference>
<feature type="domain" description="Integrase catalytic" evidence="1">
    <location>
        <begin position="2"/>
        <end position="50"/>
    </location>
</feature>
<dbReference type="EMBL" id="DXFH01000011">
    <property type="protein sequence ID" value="HIX35433.1"/>
    <property type="molecule type" value="Genomic_DNA"/>
</dbReference>
<dbReference type="Pfam" id="PF13333">
    <property type="entry name" value="rve_2"/>
    <property type="match status" value="1"/>
</dbReference>
<evidence type="ECO:0000313" key="3">
    <source>
        <dbReference type="Proteomes" id="UP000824231"/>
    </source>
</evidence>
<gene>
    <name evidence="2" type="ORF">H9856_03375</name>
</gene>
<dbReference type="AlphaFoldDB" id="A0A9D2AK46"/>
<comment type="caution">
    <text evidence="2">The sequence shown here is derived from an EMBL/GenBank/DDBJ whole genome shotgun (WGS) entry which is preliminary data.</text>
</comment>
<sequence>MFKRECLKRIETSSIKQLQDVVQKYVHWFNYERISLNKNGLTPIEYRNQSIN</sequence>
<organism evidence="2 3">
    <name type="scientific">Candidatus Limosilactobacillus merdigallinarum</name>
    <dbReference type="NCBI Taxonomy" id="2838652"/>
    <lineage>
        <taxon>Bacteria</taxon>
        <taxon>Bacillati</taxon>
        <taxon>Bacillota</taxon>
        <taxon>Bacilli</taxon>
        <taxon>Lactobacillales</taxon>
        <taxon>Lactobacillaceae</taxon>
        <taxon>Limosilactobacillus</taxon>
    </lineage>
</organism>